<name>A0A4D7QVQ3_9HYPH</name>
<dbReference type="OrthoDB" id="9770329at2"/>
<dbReference type="GO" id="GO:0005506">
    <property type="term" value="F:iron ion binding"/>
    <property type="evidence" value="ECO:0007669"/>
    <property type="project" value="InterPro"/>
</dbReference>
<feature type="domain" description="Fatty acid hydroxylase" evidence="8">
    <location>
        <begin position="149"/>
        <end position="281"/>
    </location>
</feature>
<dbReference type="EMBL" id="CP039865">
    <property type="protein sequence ID" value="QCK88052.1"/>
    <property type="molecule type" value="Genomic_DNA"/>
</dbReference>
<keyword evidence="5" id="KW-0443">Lipid metabolism</keyword>
<dbReference type="GO" id="GO:0008610">
    <property type="term" value="P:lipid biosynthetic process"/>
    <property type="evidence" value="ECO:0007669"/>
    <property type="project" value="InterPro"/>
</dbReference>
<proteinExistence type="predicted"/>
<keyword evidence="10" id="KW-1185">Reference proteome</keyword>
<accession>A0A4D7QVQ3</accession>
<feature type="transmembrane region" description="Helical" evidence="7">
    <location>
        <begin position="96"/>
        <end position="122"/>
    </location>
</feature>
<dbReference type="GO" id="GO:0006643">
    <property type="term" value="P:membrane lipid metabolic process"/>
    <property type="evidence" value="ECO:0007669"/>
    <property type="project" value="TreeGrafter"/>
</dbReference>
<evidence type="ECO:0000256" key="5">
    <source>
        <dbReference type="ARBA" id="ARBA00023098"/>
    </source>
</evidence>
<dbReference type="Pfam" id="PF04116">
    <property type="entry name" value="FA_hydroxylase"/>
    <property type="match status" value="1"/>
</dbReference>
<keyword evidence="2 7" id="KW-0812">Transmembrane</keyword>
<evidence type="ECO:0000256" key="6">
    <source>
        <dbReference type="ARBA" id="ARBA00023136"/>
    </source>
</evidence>
<sequence>MAHGNGRVCRRNGPISSVVKDDIAGLARFPRQPEIAKPMDVFLILVHKLADLLTSQLPWAIGLAALFTVVSLFPSQACNPGQVWWKNPGLLTDTHYLFIIPVLMPYLRTALVVLVVALASGVTSAADVEDFLTKGRGPLSTLHPVAQGAIYMLGTDFMLYWAHRIFHGRNLWPFHAVHHSAEHVDWTTSYRNHPVNNLLGASLTQMTMVALGISPEVMVALVPFDILTAAWVHSNLNWTLGPLKYVFATPVFHRWHHGPVHLGGEKNFAPTFSFWDYMFGTFYMPEGELPEEYGVDDPDFPKDFIGQMVVPFRQFIQTFQRPKPKADSPGPAE</sequence>
<reference evidence="9 10" key="1">
    <citation type="submission" date="2019-04" db="EMBL/GenBank/DDBJ databases">
        <title>Phreatobacter aquaticus sp. nov.</title>
        <authorList>
            <person name="Choi A."/>
            <person name="Baek K."/>
        </authorList>
    </citation>
    <scope>NUCLEOTIDE SEQUENCE [LARGE SCALE GENOMIC DNA]</scope>
    <source>
        <strain evidence="9 10">NMCR1094</strain>
    </source>
</reference>
<evidence type="ECO:0000256" key="2">
    <source>
        <dbReference type="ARBA" id="ARBA00022692"/>
    </source>
</evidence>
<dbReference type="PANTHER" id="PTHR21624:SF1">
    <property type="entry name" value="ALKYLGLYCEROL MONOOXYGENASE"/>
    <property type="match status" value="1"/>
</dbReference>
<dbReference type="InterPro" id="IPR051689">
    <property type="entry name" value="Sterol_desaturase/TMEM195"/>
</dbReference>
<dbReference type="PANTHER" id="PTHR21624">
    <property type="entry name" value="STEROL DESATURASE-RELATED PROTEIN"/>
    <property type="match status" value="1"/>
</dbReference>
<dbReference type="InterPro" id="IPR006694">
    <property type="entry name" value="Fatty_acid_hydroxylase"/>
</dbReference>
<dbReference type="AlphaFoldDB" id="A0A4D7QVQ3"/>
<evidence type="ECO:0000313" key="10">
    <source>
        <dbReference type="Proteomes" id="UP000298588"/>
    </source>
</evidence>
<protein>
    <submittedName>
        <fullName evidence="9">Sterol desaturase family protein</fullName>
    </submittedName>
</protein>
<keyword evidence="6 7" id="KW-0472">Membrane</keyword>
<dbReference type="GO" id="GO:0012505">
    <property type="term" value="C:endomembrane system"/>
    <property type="evidence" value="ECO:0007669"/>
    <property type="project" value="UniProtKB-SubCell"/>
</dbReference>
<evidence type="ECO:0000256" key="3">
    <source>
        <dbReference type="ARBA" id="ARBA00022989"/>
    </source>
</evidence>
<keyword evidence="3 7" id="KW-1133">Transmembrane helix</keyword>
<evidence type="ECO:0000256" key="1">
    <source>
        <dbReference type="ARBA" id="ARBA00004127"/>
    </source>
</evidence>
<organism evidence="9 10">
    <name type="scientific">Phreatobacter aquaticus</name>
    <dbReference type="NCBI Taxonomy" id="2570229"/>
    <lineage>
        <taxon>Bacteria</taxon>
        <taxon>Pseudomonadati</taxon>
        <taxon>Pseudomonadota</taxon>
        <taxon>Alphaproteobacteria</taxon>
        <taxon>Hyphomicrobiales</taxon>
        <taxon>Phreatobacteraceae</taxon>
        <taxon>Phreatobacter</taxon>
    </lineage>
</organism>
<feature type="transmembrane region" description="Helical" evidence="7">
    <location>
        <begin position="57"/>
        <end position="75"/>
    </location>
</feature>
<dbReference type="GO" id="GO:0050479">
    <property type="term" value="F:glyceryl-ether monooxygenase activity"/>
    <property type="evidence" value="ECO:0007669"/>
    <property type="project" value="TreeGrafter"/>
</dbReference>
<keyword evidence="4" id="KW-0560">Oxidoreductase</keyword>
<evidence type="ECO:0000256" key="4">
    <source>
        <dbReference type="ARBA" id="ARBA00023002"/>
    </source>
</evidence>
<dbReference type="KEGG" id="paqt:E8L99_20975"/>
<gene>
    <name evidence="9" type="ORF">E8L99_20975</name>
</gene>
<evidence type="ECO:0000313" key="9">
    <source>
        <dbReference type="EMBL" id="QCK88052.1"/>
    </source>
</evidence>
<dbReference type="Proteomes" id="UP000298588">
    <property type="component" value="Chromosome"/>
</dbReference>
<evidence type="ECO:0000259" key="8">
    <source>
        <dbReference type="Pfam" id="PF04116"/>
    </source>
</evidence>
<dbReference type="GO" id="GO:0016020">
    <property type="term" value="C:membrane"/>
    <property type="evidence" value="ECO:0007669"/>
    <property type="project" value="GOC"/>
</dbReference>
<feature type="transmembrane region" description="Helical" evidence="7">
    <location>
        <begin position="142"/>
        <end position="162"/>
    </location>
</feature>
<evidence type="ECO:0000256" key="7">
    <source>
        <dbReference type="SAM" id="Phobius"/>
    </source>
</evidence>
<comment type="subcellular location">
    <subcellularLocation>
        <location evidence="1">Endomembrane system</location>
        <topology evidence="1">Multi-pass membrane protein</topology>
    </subcellularLocation>
</comment>